<dbReference type="Proteomes" id="UP001431783">
    <property type="component" value="Unassembled WGS sequence"/>
</dbReference>
<protein>
    <recommendedName>
        <fullName evidence="1">Pre-C2HC domain-containing protein</fullName>
    </recommendedName>
</protein>
<reference evidence="2 3" key="1">
    <citation type="submission" date="2023-03" db="EMBL/GenBank/DDBJ databases">
        <title>Genome insight into feeding habits of ladybird beetles.</title>
        <authorList>
            <person name="Li H.-S."/>
            <person name="Huang Y.-H."/>
            <person name="Pang H."/>
        </authorList>
    </citation>
    <scope>NUCLEOTIDE SEQUENCE [LARGE SCALE GENOMIC DNA]</scope>
    <source>
        <strain evidence="2">SYSU_2023b</strain>
        <tissue evidence="2">Whole body</tissue>
    </source>
</reference>
<dbReference type="InterPro" id="IPR006579">
    <property type="entry name" value="Pre_C2HC_dom"/>
</dbReference>
<evidence type="ECO:0000259" key="1">
    <source>
        <dbReference type="Pfam" id="PF07530"/>
    </source>
</evidence>
<feature type="domain" description="Pre-C2HC" evidence="1">
    <location>
        <begin position="53"/>
        <end position="116"/>
    </location>
</feature>
<gene>
    <name evidence="2" type="ORF">WA026_021307</name>
</gene>
<organism evidence="2 3">
    <name type="scientific">Henosepilachna vigintioctopunctata</name>
    <dbReference type="NCBI Taxonomy" id="420089"/>
    <lineage>
        <taxon>Eukaryota</taxon>
        <taxon>Metazoa</taxon>
        <taxon>Ecdysozoa</taxon>
        <taxon>Arthropoda</taxon>
        <taxon>Hexapoda</taxon>
        <taxon>Insecta</taxon>
        <taxon>Pterygota</taxon>
        <taxon>Neoptera</taxon>
        <taxon>Endopterygota</taxon>
        <taxon>Coleoptera</taxon>
        <taxon>Polyphaga</taxon>
        <taxon>Cucujiformia</taxon>
        <taxon>Coccinelloidea</taxon>
        <taxon>Coccinellidae</taxon>
        <taxon>Epilachninae</taxon>
        <taxon>Epilachnini</taxon>
        <taxon>Henosepilachna</taxon>
    </lineage>
</organism>
<comment type="caution">
    <text evidence="2">The sequence shown here is derived from an EMBL/GenBank/DDBJ whole genome shotgun (WGS) entry which is preliminary data.</text>
</comment>
<feature type="non-terminal residue" evidence="2">
    <location>
        <position position="1"/>
    </location>
</feature>
<dbReference type="Pfam" id="PF07530">
    <property type="entry name" value="PRE_C2HC"/>
    <property type="match status" value="1"/>
</dbReference>
<proteinExistence type="predicted"/>
<dbReference type="EMBL" id="JARQZJ010000046">
    <property type="protein sequence ID" value="KAK9878291.1"/>
    <property type="molecule type" value="Genomic_DNA"/>
</dbReference>
<keyword evidence="3" id="KW-1185">Reference proteome</keyword>
<accession>A0AAW1U3D3</accession>
<evidence type="ECO:0000313" key="2">
    <source>
        <dbReference type="EMBL" id="KAK9878291.1"/>
    </source>
</evidence>
<name>A0AAW1U3D3_9CUCU</name>
<dbReference type="AlphaFoldDB" id="A0AAW1U3D3"/>
<evidence type="ECO:0000313" key="3">
    <source>
        <dbReference type="Proteomes" id="UP001431783"/>
    </source>
</evidence>
<sequence length="118" mass="13809">ILFTLLNTFDSENYRKLTNKLDENGRSSHSYENKQSRPIRVIAKRLHHACDAKEIIGDHQGRDYKAIDACVKLKWKTKEPLNMFTSTVSYDEDINKIYLITTIRENKVEIEPIKKNPT</sequence>